<evidence type="ECO:0000313" key="8">
    <source>
        <dbReference type="EMBL" id="RNB77649.1"/>
    </source>
</evidence>
<dbReference type="InterPro" id="IPR039425">
    <property type="entry name" value="RNA_pol_sigma-70-like"/>
</dbReference>
<dbReference type="Pfam" id="PF04545">
    <property type="entry name" value="Sigma70_r4"/>
    <property type="match status" value="1"/>
</dbReference>
<evidence type="ECO:0000259" key="6">
    <source>
        <dbReference type="Pfam" id="PF04542"/>
    </source>
</evidence>
<dbReference type="InterPro" id="IPR007630">
    <property type="entry name" value="RNA_pol_sigma70_r4"/>
</dbReference>
<evidence type="ECO:0000313" key="9">
    <source>
        <dbReference type="Proteomes" id="UP000281915"/>
    </source>
</evidence>
<dbReference type="NCBIfam" id="TIGR02937">
    <property type="entry name" value="sigma70-ECF"/>
    <property type="match status" value="1"/>
</dbReference>
<protein>
    <submittedName>
        <fullName evidence="8">Sigma-70 family RNA polymerase sigma factor</fullName>
    </submittedName>
</protein>
<reference evidence="8 9" key="1">
    <citation type="submission" date="2018-10" db="EMBL/GenBank/DDBJ databases">
        <title>Phylogenomics of Brevibacillus.</title>
        <authorList>
            <person name="Dunlap C."/>
        </authorList>
    </citation>
    <scope>NUCLEOTIDE SEQUENCE [LARGE SCALE GENOMIC DNA]</scope>
    <source>
        <strain evidence="8 9">JCM 15085</strain>
    </source>
</reference>
<dbReference type="PANTHER" id="PTHR43133:SF62">
    <property type="entry name" value="RNA POLYMERASE SIGMA FACTOR SIGZ"/>
    <property type="match status" value="1"/>
</dbReference>
<dbReference type="InterPro" id="IPR007627">
    <property type="entry name" value="RNA_pol_sigma70_r2"/>
</dbReference>
<dbReference type="InterPro" id="IPR036388">
    <property type="entry name" value="WH-like_DNA-bd_sf"/>
</dbReference>
<dbReference type="SUPFAM" id="SSF88946">
    <property type="entry name" value="Sigma2 domain of RNA polymerase sigma factors"/>
    <property type="match status" value="1"/>
</dbReference>
<feature type="domain" description="RNA polymerase sigma-70 region 2" evidence="6">
    <location>
        <begin position="38"/>
        <end position="106"/>
    </location>
</feature>
<feature type="domain" description="RNA polymerase sigma-70 region 4" evidence="7">
    <location>
        <begin position="142"/>
        <end position="191"/>
    </location>
</feature>
<dbReference type="EMBL" id="RHHT01000029">
    <property type="protein sequence ID" value="RNB77649.1"/>
    <property type="molecule type" value="Genomic_DNA"/>
</dbReference>
<keyword evidence="5" id="KW-0804">Transcription</keyword>
<accession>A0A3M8CQ19</accession>
<organism evidence="8 9">
    <name type="scientific">Brevibacillus panacihumi</name>
    <dbReference type="NCBI Taxonomy" id="497735"/>
    <lineage>
        <taxon>Bacteria</taxon>
        <taxon>Bacillati</taxon>
        <taxon>Bacillota</taxon>
        <taxon>Bacilli</taxon>
        <taxon>Bacillales</taxon>
        <taxon>Paenibacillaceae</taxon>
        <taxon>Brevibacillus</taxon>
    </lineage>
</organism>
<dbReference type="InterPro" id="IPR013324">
    <property type="entry name" value="RNA_pol_sigma_r3/r4-like"/>
</dbReference>
<dbReference type="GO" id="GO:0003677">
    <property type="term" value="F:DNA binding"/>
    <property type="evidence" value="ECO:0007669"/>
    <property type="project" value="UniProtKB-KW"/>
</dbReference>
<sequence length="209" mass="23982">MEKGIFQRRWKTLAHPDVDEERLLRDMANGSITAFEQFYEKYASLVLHIALRIVKDRMEAEDICHDLFLEVWKKAGQYDPKRGSIEAWLAVMARSRSLDRMRKKQRLPIAPGESVTLEQASTVAAAEEKVLSRLDREVLGQALSRIPQAQARALQGMYYEAKTQRELAANMNRPLGTVKSLIRYGLDNIRKQLSQSGWLESLGGERKHE</sequence>
<dbReference type="Gene3D" id="1.10.10.10">
    <property type="entry name" value="Winged helix-like DNA-binding domain superfamily/Winged helix DNA-binding domain"/>
    <property type="match status" value="1"/>
</dbReference>
<evidence type="ECO:0000256" key="1">
    <source>
        <dbReference type="ARBA" id="ARBA00010641"/>
    </source>
</evidence>
<dbReference type="PANTHER" id="PTHR43133">
    <property type="entry name" value="RNA POLYMERASE ECF-TYPE SIGMA FACTO"/>
    <property type="match status" value="1"/>
</dbReference>
<dbReference type="Pfam" id="PF04542">
    <property type="entry name" value="Sigma70_r2"/>
    <property type="match status" value="1"/>
</dbReference>
<keyword evidence="3" id="KW-0731">Sigma factor</keyword>
<evidence type="ECO:0000256" key="4">
    <source>
        <dbReference type="ARBA" id="ARBA00023125"/>
    </source>
</evidence>
<dbReference type="GO" id="GO:0016987">
    <property type="term" value="F:sigma factor activity"/>
    <property type="evidence" value="ECO:0007669"/>
    <property type="project" value="UniProtKB-KW"/>
</dbReference>
<proteinExistence type="inferred from homology"/>
<gene>
    <name evidence="8" type="ORF">EDM58_14315</name>
</gene>
<comment type="similarity">
    <text evidence="1">Belongs to the sigma-70 factor family. ECF subfamily.</text>
</comment>
<evidence type="ECO:0000259" key="7">
    <source>
        <dbReference type="Pfam" id="PF04545"/>
    </source>
</evidence>
<dbReference type="SUPFAM" id="SSF88659">
    <property type="entry name" value="Sigma3 and sigma4 domains of RNA polymerase sigma factors"/>
    <property type="match status" value="1"/>
</dbReference>
<evidence type="ECO:0000256" key="5">
    <source>
        <dbReference type="ARBA" id="ARBA00023163"/>
    </source>
</evidence>
<dbReference type="GO" id="GO:0006352">
    <property type="term" value="P:DNA-templated transcription initiation"/>
    <property type="evidence" value="ECO:0007669"/>
    <property type="project" value="InterPro"/>
</dbReference>
<dbReference type="Proteomes" id="UP000281915">
    <property type="component" value="Unassembled WGS sequence"/>
</dbReference>
<dbReference type="Gene3D" id="1.10.1740.10">
    <property type="match status" value="1"/>
</dbReference>
<dbReference type="InterPro" id="IPR013325">
    <property type="entry name" value="RNA_pol_sigma_r2"/>
</dbReference>
<keyword evidence="2" id="KW-0805">Transcription regulation</keyword>
<name>A0A3M8CQ19_9BACL</name>
<evidence type="ECO:0000256" key="3">
    <source>
        <dbReference type="ARBA" id="ARBA00023082"/>
    </source>
</evidence>
<dbReference type="AlphaFoldDB" id="A0A3M8CQ19"/>
<keyword evidence="4" id="KW-0238">DNA-binding</keyword>
<comment type="caution">
    <text evidence="8">The sequence shown here is derived from an EMBL/GenBank/DDBJ whole genome shotgun (WGS) entry which is preliminary data.</text>
</comment>
<dbReference type="InterPro" id="IPR014284">
    <property type="entry name" value="RNA_pol_sigma-70_dom"/>
</dbReference>
<evidence type="ECO:0000256" key="2">
    <source>
        <dbReference type="ARBA" id="ARBA00023015"/>
    </source>
</evidence>